<dbReference type="AlphaFoldDB" id="A0A4R6IDX7"/>
<organism evidence="1 2">
    <name type="scientific">Pedobacter duraquae</name>
    <dbReference type="NCBI Taxonomy" id="425511"/>
    <lineage>
        <taxon>Bacteria</taxon>
        <taxon>Pseudomonadati</taxon>
        <taxon>Bacteroidota</taxon>
        <taxon>Sphingobacteriia</taxon>
        <taxon>Sphingobacteriales</taxon>
        <taxon>Sphingobacteriaceae</taxon>
        <taxon>Pedobacter</taxon>
    </lineage>
</organism>
<dbReference type="EMBL" id="SNWM01000005">
    <property type="protein sequence ID" value="TDO20232.1"/>
    <property type="molecule type" value="Genomic_DNA"/>
</dbReference>
<evidence type="ECO:0000313" key="1">
    <source>
        <dbReference type="EMBL" id="TDO20232.1"/>
    </source>
</evidence>
<dbReference type="OrthoDB" id="176752at2"/>
<accession>A0A4R6IDX7</accession>
<comment type="caution">
    <text evidence="1">The sequence shown here is derived from an EMBL/GenBank/DDBJ whole genome shotgun (WGS) entry which is preliminary data.</text>
</comment>
<dbReference type="Proteomes" id="UP000295499">
    <property type="component" value="Unassembled WGS sequence"/>
</dbReference>
<dbReference type="PROSITE" id="PS51257">
    <property type="entry name" value="PROKAR_LIPOPROTEIN"/>
    <property type="match status" value="1"/>
</dbReference>
<reference evidence="1 2" key="1">
    <citation type="submission" date="2019-03" db="EMBL/GenBank/DDBJ databases">
        <title>Genomic Encyclopedia of Archaeal and Bacterial Type Strains, Phase II (KMG-II): from individual species to whole genera.</title>
        <authorList>
            <person name="Goeker M."/>
        </authorList>
    </citation>
    <scope>NUCLEOTIDE SEQUENCE [LARGE SCALE GENOMIC DNA]</scope>
    <source>
        <strain evidence="1 2">DSM 19034</strain>
    </source>
</reference>
<protein>
    <submittedName>
        <fullName evidence="1">Uncharacterized protein</fullName>
    </submittedName>
</protein>
<evidence type="ECO:0000313" key="2">
    <source>
        <dbReference type="Proteomes" id="UP000295499"/>
    </source>
</evidence>
<sequence length="432" mass="45210">MKRILLLICFSILVCACKKNPNHDSLIEPANTKGSLSGILLPLGASANIYATDVQGKIYTASVNTVVGSFQFDQLPAGDYQLSVPPSTIYYPLTNRSVRVLAGQTIGTGPIMLDQVPGAMGSVSGTLLPVGSGTSVTATNKKTGQAFVVIPEKAYGGFNLGLPSGDYTLSFTVAAPLESPDEVSITISGKPVSLGTMNCKPGNSGSITGSFNPVASAATIQAIHNLSGTVTSGFIDRYKNTLFFPVLLPGTYTIKTTAYTPYLSPADITAVVTKGNTTDVGMITLPYNTDVRILSYKMNGLATVRYNPPATFIDGVLKFSVSTSNPPATPESRNSSSTAMVFSLDGITGPGKYNFTGTNVSNMSYTATTSNGYSKTVTNWGVYGPGASAQVEITAIDAAKRTIKGKYAAVLVADKIGTANKSITEGEFYLNY</sequence>
<name>A0A4R6IDX7_9SPHI</name>
<proteinExistence type="predicted"/>
<gene>
    <name evidence="1" type="ORF">CLV32_3992</name>
</gene>
<dbReference type="SUPFAM" id="SSF117074">
    <property type="entry name" value="Hypothetical protein PA1324"/>
    <property type="match status" value="1"/>
</dbReference>
<keyword evidence="2" id="KW-1185">Reference proteome</keyword>
<dbReference type="RefSeq" id="WP_133558607.1">
    <property type="nucleotide sequence ID" value="NZ_SNWM01000005.1"/>
</dbReference>